<proteinExistence type="predicted"/>
<protein>
    <submittedName>
        <fullName evidence="1">Tail tube protein</fullName>
    </submittedName>
</protein>
<accession>A0A8S5QS89</accession>
<dbReference type="Gene3D" id="4.10.410.40">
    <property type="match status" value="1"/>
</dbReference>
<reference evidence="1" key="1">
    <citation type="journal article" date="2021" name="Proc. Natl. Acad. Sci. U.S.A.">
        <title>A Catalog of Tens of Thousands of Viruses from Human Metagenomes Reveals Hidden Associations with Chronic Diseases.</title>
        <authorList>
            <person name="Tisza M.J."/>
            <person name="Buck C.B."/>
        </authorList>
    </citation>
    <scope>NUCLEOTIDE SEQUENCE</scope>
    <source>
        <strain evidence="1">CtoNH1</strain>
    </source>
</reference>
<organism evidence="1">
    <name type="scientific">Myoviridae sp. ctoNH1</name>
    <dbReference type="NCBI Taxonomy" id="2826695"/>
    <lineage>
        <taxon>Viruses</taxon>
        <taxon>Duplodnaviria</taxon>
        <taxon>Heunggongvirae</taxon>
        <taxon>Uroviricota</taxon>
        <taxon>Caudoviricetes</taxon>
    </lineage>
</organism>
<dbReference type="EMBL" id="BK015718">
    <property type="protein sequence ID" value="DAE21834.1"/>
    <property type="molecule type" value="Genomic_DNA"/>
</dbReference>
<name>A0A8S5QS89_9CAUD</name>
<evidence type="ECO:0000313" key="1">
    <source>
        <dbReference type="EMBL" id="DAE21834.1"/>
    </source>
</evidence>
<sequence length="147" mass="16171">MDIFSGAHFSVSVGSAGTTVATDFQEVPEVAAFMSLGFSSATIDVVSFNSAYNRKLLGTKSIEDRDLKVNFIPDNVVHQKLEQLAKDQKRCQIKVEIFTDETRTEGFFEVYQCYVGGAVTEGDKDQVVTKTFKIVTDLGEIDSGLIQ</sequence>